<feature type="coiled-coil region" evidence="1">
    <location>
        <begin position="156"/>
        <end position="183"/>
    </location>
</feature>
<name>A0A812NRV7_9DINO</name>
<gene>
    <name evidence="2" type="ORF">SNEC2469_LOCUS7953</name>
</gene>
<comment type="caution">
    <text evidence="2">The sequence shown here is derived from an EMBL/GenBank/DDBJ whole genome shotgun (WGS) entry which is preliminary data.</text>
</comment>
<sequence>MSADVVEILSPSAVVRVSSPTQLPIERRRLQLSPSRARDLEVTVSPGLRLGRAQLEIGSLTEDIDHMRSELKFLQRDLSKAPPPPLGASVKTISTMDTARLLDSCISDKVDAMKLDLDTERRQRLAREEDARARLQNVQQSSDAHAAHQFHTDGRVRKMEEAMAALENRLEMLFQDLDQGMKKRKEGEDALWLALQEVRESLGKEAQQRAARDEELSREDAGLAQLLEQERSERRKAEDVVGRDRKAELLRVASVEAQVAQAAETLDFKFHSLKELLDGEKTARSGMSVKLEHDLADLGVAVRGEKDAMERRLAAFQQACDKDVEEKLRGHRQGMDTLIDRKLSELKESVEQGFTLAKQNRESIQFAMERERESRKAQSETLLASLEARLEPVLSRLGQAERQAEALSSKAERTLQEHQRLQASVEERAEAERRDLQTWRVELDVLKKKSLEAEEFQKELKKVKDALELFPSDLGGGFKKLEKRCGSLETELHQ</sequence>
<feature type="coiled-coil region" evidence="1">
    <location>
        <begin position="397"/>
        <end position="466"/>
    </location>
</feature>
<reference evidence="2" key="1">
    <citation type="submission" date="2021-02" db="EMBL/GenBank/DDBJ databases">
        <authorList>
            <person name="Dougan E. K."/>
            <person name="Rhodes N."/>
            <person name="Thang M."/>
            <person name="Chan C."/>
        </authorList>
    </citation>
    <scope>NUCLEOTIDE SEQUENCE</scope>
</reference>
<dbReference type="AlphaFoldDB" id="A0A812NRV7"/>
<evidence type="ECO:0000313" key="3">
    <source>
        <dbReference type="Proteomes" id="UP000601435"/>
    </source>
</evidence>
<keyword evidence="1" id="KW-0175">Coiled coil</keyword>
<evidence type="ECO:0000256" key="1">
    <source>
        <dbReference type="SAM" id="Coils"/>
    </source>
</evidence>
<dbReference type="Proteomes" id="UP000601435">
    <property type="component" value="Unassembled WGS sequence"/>
</dbReference>
<accession>A0A812NRV7</accession>
<keyword evidence="3" id="KW-1185">Reference proteome</keyword>
<feature type="non-terminal residue" evidence="2">
    <location>
        <position position="494"/>
    </location>
</feature>
<proteinExistence type="predicted"/>
<organism evidence="2 3">
    <name type="scientific">Symbiodinium necroappetens</name>
    <dbReference type="NCBI Taxonomy" id="1628268"/>
    <lineage>
        <taxon>Eukaryota</taxon>
        <taxon>Sar</taxon>
        <taxon>Alveolata</taxon>
        <taxon>Dinophyceae</taxon>
        <taxon>Suessiales</taxon>
        <taxon>Symbiodiniaceae</taxon>
        <taxon>Symbiodinium</taxon>
    </lineage>
</organism>
<dbReference type="OrthoDB" id="432220at2759"/>
<protein>
    <submittedName>
        <fullName evidence="2">Uncharacterized protein</fullName>
    </submittedName>
</protein>
<evidence type="ECO:0000313" key="2">
    <source>
        <dbReference type="EMBL" id="CAE7318101.1"/>
    </source>
</evidence>
<dbReference type="EMBL" id="CAJNJA010013307">
    <property type="protein sequence ID" value="CAE7318101.1"/>
    <property type="molecule type" value="Genomic_DNA"/>
</dbReference>